<dbReference type="Proteomes" id="UP001628193">
    <property type="component" value="Unassembled WGS sequence"/>
</dbReference>
<evidence type="ECO:0000313" key="2">
    <source>
        <dbReference type="Proteomes" id="UP001628193"/>
    </source>
</evidence>
<gene>
    <name evidence="1" type="ORF">SIID45300_01105</name>
</gene>
<dbReference type="SUPFAM" id="SSF48619">
    <property type="entry name" value="Phospholipase A2, PLA2"/>
    <property type="match status" value="1"/>
</dbReference>
<dbReference type="EMBL" id="BAAFGK010000004">
    <property type="protein sequence ID" value="GAB0056793.1"/>
    <property type="molecule type" value="Genomic_DNA"/>
</dbReference>
<evidence type="ECO:0000313" key="1">
    <source>
        <dbReference type="EMBL" id="GAB0056793.1"/>
    </source>
</evidence>
<reference evidence="1 2" key="1">
    <citation type="submission" date="2024-05" db="EMBL/GenBank/DDBJ databases">
        <authorList>
            <consortium name="Candidatus Magnetaquicoccaceae bacterium FCR-1 genome sequencing consortium"/>
            <person name="Shimoshige H."/>
            <person name="Shimamura S."/>
            <person name="Taoka A."/>
            <person name="Kobayashi H."/>
            <person name="Maekawa T."/>
        </authorList>
    </citation>
    <scope>NUCLEOTIDE SEQUENCE [LARGE SCALE GENOMIC DNA]</scope>
    <source>
        <strain evidence="1 2">FCR-1</strain>
    </source>
</reference>
<protein>
    <submittedName>
        <fullName evidence="1">Uncharacterized protein</fullName>
    </submittedName>
</protein>
<dbReference type="Gene3D" id="1.20.90.10">
    <property type="entry name" value="Phospholipase A2 domain"/>
    <property type="match status" value="1"/>
</dbReference>
<keyword evidence="2" id="KW-1185">Reference proteome</keyword>
<accession>A0ABQ0C7D7</accession>
<proteinExistence type="predicted"/>
<reference evidence="1 2" key="2">
    <citation type="submission" date="2024-09" db="EMBL/GenBank/DDBJ databases">
        <title>Draft genome sequence of Candidatus Magnetaquicoccaceae bacterium FCR-1.</title>
        <authorList>
            <person name="Shimoshige H."/>
            <person name="Shimamura S."/>
            <person name="Taoka A."/>
            <person name="Kobayashi H."/>
            <person name="Maekawa T."/>
        </authorList>
    </citation>
    <scope>NUCLEOTIDE SEQUENCE [LARGE SCALE GENOMIC DNA]</scope>
    <source>
        <strain evidence="1 2">FCR-1</strain>
    </source>
</reference>
<name>A0ABQ0C7D7_9PROT</name>
<organism evidence="1 2">
    <name type="scientific">Candidatus Magnetaquiglobus chichijimensis</name>
    <dbReference type="NCBI Taxonomy" id="3141448"/>
    <lineage>
        <taxon>Bacteria</taxon>
        <taxon>Pseudomonadati</taxon>
        <taxon>Pseudomonadota</taxon>
        <taxon>Magnetococcia</taxon>
        <taxon>Magnetococcales</taxon>
        <taxon>Candidatus Magnetaquicoccaceae</taxon>
        <taxon>Candidatus Magnetaquiglobus</taxon>
    </lineage>
</organism>
<comment type="caution">
    <text evidence="1">The sequence shown here is derived from an EMBL/GenBank/DDBJ whole genome shotgun (WGS) entry which is preliminary data.</text>
</comment>
<dbReference type="InterPro" id="IPR036444">
    <property type="entry name" value="PLipase_A2_dom_sf"/>
</dbReference>
<sequence>MIWRYGNFCGKNRPLVDEKLSKSERIEYLKRIETVDDVDLACKYHDICYELSIDDQVCDSALFYNLDAIVKSYDNNAIVTSLALMIRYNKQSGIGVPEPYVEACQYLIHEIADYAMHAYAIHERDGEIKKYLLTLISLTNAGTGEPINFVMAPLVKEIRESNKIFNCNGKKPMKFMGPDNYSEFYNMKNCHFKGDFEQAFKKCGAQDGIKNTVQRKINILMDKKK</sequence>